<dbReference type="PANTHER" id="PTHR45436:SF5">
    <property type="entry name" value="SENSOR HISTIDINE KINASE TRCS"/>
    <property type="match status" value="1"/>
</dbReference>
<dbReference type="SMART" id="SM00387">
    <property type="entry name" value="HATPase_c"/>
    <property type="match status" value="1"/>
</dbReference>
<dbReference type="EMBL" id="CP136051">
    <property type="protein sequence ID" value="WOK07224.1"/>
    <property type="molecule type" value="Genomic_DNA"/>
</dbReference>
<evidence type="ECO:0000313" key="10">
    <source>
        <dbReference type="EMBL" id="WOK07224.1"/>
    </source>
</evidence>
<dbReference type="PROSITE" id="PS50109">
    <property type="entry name" value="HIS_KIN"/>
    <property type="match status" value="1"/>
</dbReference>
<dbReference type="Gene3D" id="1.10.287.130">
    <property type="match status" value="1"/>
</dbReference>
<organism evidence="10 11">
    <name type="scientific">Imperialibacter roseus</name>
    <dbReference type="NCBI Taxonomy" id="1324217"/>
    <lineage>
        <taxon>Bacteria</taxon>
        <taxon>Pseudomonadati</taxon>
        <taxon>Bacteroidota</taxon>
        <taxon>Cytophagia</taxon>
        <taxon>Cytophagales</taxon>
        <taxon>Flammeovirgaceae</taxon>
        <taxon>Imperialibacter</taxon>
    </lineage>
</organism>
<dbReference type="SUPFAM" id="SSF47384">
    <property type="entry name" value="Homodimeric domain of signal transducing histidine kinase"/>
    <property type="match status" value="1"/>
</dbReference>
<dbReference type="CDD" id="cd00082">
    <property type="entry name" value="HisKA"/>
    <property type="match status" value="1"/>
</dbReference>
<evidence type="ECO:0000256" key="2">
    <source>
        <dbReference type="ARBA" id="ARBA00012438"/>
    </source>
</evidence>
<dbReference type="Gene3D" id="3.30.565.10">
    <property type="entry name" value="Histidine kinase-like ATPase, C-terminal domain"/>
    <property type="match status" value="1"/>
</dbReference>
<evidence type="ECO:0000256" key="7">
    <source>
        <dbReference type="ARBA" id="ARBA00022989"/>
    </source>
</evidence>
<protein>
    <recommendedName>
        <fullName evidence="2">histidine kinase</fullName>
        <ecNumber evidence="2">2.7.13.3</ecNumber>
    </recommendedName>
</protein>
<accession>A0ABZ0IS38</accession>
<evidence type="ECO:0000256" key="6">
    <source>
        <dbReference type="ARBA" id="ARBA00022777"/>
    </source>
</evidence>
<dbReference type="Proteomes" id="UP001302349">
    <property type="component" value="Chromosome"/>
</dbReference>
<dbReference type="InterPro" id="IPR050428">
    <property type="entry name" value="TCS_sensor_his_kinase"/>
</dbReference>
<feature type="transmembrane region" description="Helical" evidence="8">
    <location>
        <begin position="140"/>
        <end position="161"/>
    </location>
</feature>
<dbReference type="InterPro" id="IPR003594">
    <property type="entry name" value="HATPase_dom"/>
</dbReference>
<keyword evidence="4" id="KW-0808">Transferase</keyword>
<keyword evidence="3" id="KW-0597">Phosphoprotein</keyword>
<reference evidence="10 11" key="1">
    <citation type="journal article" date="2023" name="Microbiol. Resour. Announc.">
        <title>Complete Genome Sequence of Imperialibacter roseus strain P4T.</title>
        <authorList>
            <person name="Tizabi D.R."/>
            <person name="Bachvaroff T."/>
            <person name="Hill R.T."/>
        </authorList>
    </citation>
    <scope>NUCLEOTIDE SEQUENCE [LARGE SCALE GENOMIC DNA]</scope>
    <source>
        <strain evidence="10 11">P4T</strain>
    </source>
</reference>
<keyword evidence="8" id="KW-0472">Membrane</keyword>
<keyword evidence="6 10" id="KW-0418">Kinase</keyword>
<name>A0ABZ0IS38_9BACT</name>
<gene>
    <name evidence="10" type="ORF">RT717_01135</name>
</gene>
<dbReference type="Pfam" id="PF02518">
    <property type="entry name" value="HATPase_c"/>
    <property type="match status" value="1"/>
</dbReference>
<feature type="domain" description="Histidine kinase" evidence="9">
    <location>
        <begin position="228"/>
        <end position="428"/>
    </location>
</feature>
<dbReference type="PROSITE" id="PS51257">
    <property type="entry name" value="PROKAR_LIPOPROTEIN"/>
    <property type="match status" value="1"/>
</dbReference>
<dbReference type="InterPro" id="IPR005467">
    <property type="entry name" value="His_kinase_dom"/>
</dbReference>
<dbReference type="SUPFAM" id="SSF55874">
    <property type="entry name" value="ATPase domain of HSP90 chaperone/DNA topoisomerase II/histidine kinase"/>
    <property type="match status" value="1"/>
</dbReference>
<keyword evidence="5 8" id="KW-0812">Transmembrane</keyword>
<dbReference type="GO" id="GO:0016301">
    <property type="term" value="F:kinase activity"/>
    <property type="evidence" value="ECO:0007669"/>
    <property type="project" value="UniProtKB-KW"/>
</dbReference>
<feature type="transmembrane region" description="Helical" evidence="8">
    <location>
        <begin position="12"/>
        <end position="30"/>
    </location>
</feature>
<keyword evidence="7 8" id="KW-1133">Transmembrane helix</keyword>
<dbReference type="RefSeq" id="WP_317489910.1">
    <property type="nucleotide sequence ID" value="NZ_CP136051.1"/>
</dbReference>
<comment type="catalytic activity">
    <reaction evidence="1">
        <text>ATP + protein L-histidine = ADP + protein N-phospho-L-histidine.</text>
        <dbReference type="EC" id="2.7.13.3"/>
    </reaction>
</comment>
<evidence type="ECO:0000256" key="8">
    <source>
        <dbReference type="SAM" id="Phobius"/>
    </source>
</evidence>
<evidence type="ECO:0000256" key="4">
    <source>
        <dbReference type="ARBA" id="ARBA00022679"/>
    </source>
</evidence>
<sequence length="428" mass="48825">MSKLLDKPLKTFTLYALFILACSIPAYYLVVDYIWLNELDEHNEIIRTRMEQGLNDIDIDEQTLAQTLNVWNNVQPGTTIAPALPNDVREDSIYTASKLNIYSDDGEIDRFRGLQTYLNIYGRPYKLTIETNVEEVDETLFAIALITFLFFGFLVLGFILLNRRISGQVWLPFKKTLDKLKDFDLNKQSEVVFDKTDIEEFEELQTVLKQLIQNNASVYLRQKQFSENASHELQTPLALLKSKLDMMLQDDTLSEAQYEKISSLNLPLSRVSRINKNLLLLAKLENQQFDESFPIDLGALIDETTSLLADQAEARDISTVLKIDHQTMVTGNKYLVEIMLTNLLVNAIRHNVSGGAVAIDLTGRVLTISNSGSKPLKEERLFQRFGNASPDNPSSGLGLSIVREICQRYNWKIRYDFKDGLHTFSATF</sequence>
<evidence type="ECO:0000256" key="5">
    <source>
        <dbReference type="ARBA" id="ARBA00022692"/>
    </source>
</evidence>
<evidence type="ECO:0000256" key="3">
    <source>
        <dbReference type="ARBA" id="ARBA00022553"/>
    </source>
</evidence>
<dbReference type="Pfam" id="PF00512">
    <property type="entry name" value="HisKA"/>
    <property type="match status" value="1"/>
</dbReference>
<keyword evidence="11" id="KW-1185">Reference proteome</keyword>
<evidence type="ECO:0000313" key="11">
    <source>
        <dbReference type="Proteomes" id="UP001302349"/>
    </source>
</evidence>
<dbReference type="InterPro" id="IPR036097">
    <property type="entry name" value="HisK_dim/P_sf"/>
</dbReference>
<dbReference type="PANTHER" id="PTHR45436">
    <property type="entry name" value="SENSOR HISTIDINE KINASE YKOH"/>
    <property type="match status" value="1"/>
</dbReference>
<dbReference type="SMART" id="SM00388">
    <property type="entry name" value="HisKA"/>
    <property type="match status" value="1"/>
</dbReference>
<proteinExistence type="predicted"/>
<dbReference type="InterPro" id="IPR003661">
    <property type="entry name" value="HisK_dim/P_dom"/>
</dbReference>
<evidence type="ECO:0000259" key="9">
    <source>
        <dbReference type="PROSITE" id="PS50109"/>
    </source>
</evidence>
<evidence type="ECO:0000256" key="1">
    <source>
        <dbReference type="ARBA" id="ARBA00000085"/>
    </source>
</evidence>
<dbReference type="InterPro" id="IPR036890">
    <property type="entry name" value="HATPase_C_sf"/>
</dbReference>
<dbReference type="EC" id="2.7.13.3" evidence="2"/>